<accession>A0A917PC94</accession>
<sequence length="66" mass="7175">MADEKVLEAQRWVNRKYSGVNGYTRCAEDGRTGWGTMRALTMGLQHELGISPVVASLSFFSVAAPG</sequence>
<reference evidence="1" key="1">
    <citation type="journal article" date="2014" name="Int. J. Syst. Evol. Microbiol.">
        <title>Complete genome sequence of Corynebacterium casei LMG S-19264T (=DSM 44701T), isolated from a smear-ripened cheese.</title>
        <authorList>
            <consortium name="US DOE Joint Genome Institute (JGI-PGF)"/>
            <person name="Walter F."/>
            <person name="Albersmeier A."/>
            <person name="Kalinowski J."/>
            <person name="Ruckert C."/>
        </authorList>
    </citation>
    <scope>NUCLEOTIDE SEQUENCE</scope>
    <source>
        <strain evidence="1">CGMCC 4.7272</strain>
    </source>
</reference>
<comment type="caution">
    <text evidence="1">The sequence shown here is derived from an EMBL/GenBank/DDBJ whole genome shotgun (WGS) entry which is preliminary data.</text>
</comment>
<gene>
    <name evidence="1" type="ORF">GCM10012282_78970</name>
</gene>
<dbReference type="EMBL" id="BMMU01000059">
    <property type="protein sequence ID" value="GGJ70351.1"/>
    <property type="molecule type" value="Genomic_DNA"/>
</dbReference>
<protein>
    <submittedName>
        <fullName evidence="1">Uncharacterized protein</fullName>
    </submittedName>
</protein>
<dbReference type="Proteomes" id="UP000625682">
    <property type="component" value="Unassembled WGS sequence"/>
</dbReference>
<evidence type="ECO:0000313" key="1">
    <source>
        <dbReference type="EMBL" id="GGJ70351.1"/>
    </source>
</evidence>
<dbReference type="AlphaFoldDB" id="A0A917PC94"/>
<keyword evidence="2" id="KW-1185">Reference proteome</keyword>
<reference evidence="1" key="2">
    <citation type="submission" date="2020-09" db="EMBL/GenBank/DDBJ databases">
        <authorList>
            <person name="Sun Q."/>
            <person name="Zhou Y."/>
        </authorList>
    </citation>
    <scope>NUCLEOTIDE SEQUENCE</scope>
    <source>
        <strain evidence="1">CGMCC 4.7272</strain>
    </source>
</reference>
<evidence type="ECO:0000313" key="2">
    <source>
        <dbReference type="Proteomes" id="UP000625682"/>
    </source>
</evidence>
<proteinExistence type="predicted"/>
<organism evidence="1 2">
    <name type="scientific">Streptomyces lacrimifluminis</name>
    <dbReference type="NCBI Taxonomy" id="1500077"/>
    <lineage>
        <taxon>Bacteria</taxon>
        <taxon>Bacillati</taxon>
        <taxon>Actinomycetota</taxon>
        <taxon>Actinomycetes</taxon>
        <taxon>Kitasatosporales</taxon>
        <taxon>Streptomycetaceae</taxon>
        <taxon>Streptomyces</taxon>
    </lineage>
</organism>
<dbReference type="RefSeq" id="WP_189152212.1">
    <property type="nucleotide sequence ID" value="NZ_BMMU01000059.1"/>
</dbReference>
<name>A0A917PC94_9ACTN</name>